<accession>A0A497ENM6</accession>
<dbReference type="Proteomes" id="UP000278475">
    <property type="component" value="Unassembled WGS sequence"/>
</dbReference>
<dbReference type="Pfam" id="PF20754">
    <property type="entry name" value="Thermo-DBP"/>
    <property type="match status" value="1"/>
</dbReference>
<evidence type="ECO:0000259" key="2">
    <source>
        <dbReference type="Pfam" id="PF20754"/>
    </source>
</evidence>
<feature type="coiled-coil region" evidence="1">
    <location>
        <begin position="185"/>
        <end position="224"/>
    </location>
</feature>
<gene>
    <name evidence="3" type="ORF">DRJ31_06030</name>
</gene>
<evidence type="ECO:0000313" key="3">
    <source>
        <dbReference type="EMBL" id="RLE48994.1"/>
    </source>
</evidence>
<dbReference type="InterPro" id="IPR049325">
    <property type="entry name" value="Thermo-DBP2-like_C"/>
</dbReference>
<dbReference type="AlphaFoldDB" id="A0A497ENM6"/>
<feature type="domain" description="Thermo-DBP-RP2-like C-terminal" evidence="2">
    <location>
        <begin position="120"/>
        <end position="213"/>
    </location>
</feature>
<proteinExistence type="predicted"/>
<reference evidence="3 4" key="1">
    <citation type="submission" date="2018-06" db="EMBL/GenBank/DDBJ databases">
        <title>Extensive metabolic versatility and redundancy in microbially diverse, dynamic hydrothermal sediments.</title>
        <authorList>
            <person name="Dombrowski N."/>
            <person name="Teske A."/>
            <person name="Baker B.J."/>
        </authorList>
    </citation>
    <scope>NUCLEOTIDE SEQUENCE [LARGE SCALE GENOMIC DNA]</scope>
    <source>
        <strain evidence="3">B66_G16</strain>
    </source>
</reference>
<keyword evidence="1" id="KW-0175">Coiled coil</keyword>
<dbReference type="EMBL" id="QMQV01000051">
    <property type="protein sequence ID" value="RLE48994.1"/>
    <property type="molecule type" value="Genomic_DNA"/>
</dbReference>
<evidence type="ECO:0000313" key="4">
    <source>
        <dbReference type="Proteomes" id="UP000278475"/>
    </source>
</evidence>
<comment type="caution">
    <text evidence="3">The sequence shown here is derived from an EMBL/GenBank/DDBJ whole genome shotgun (WGS) entry which is preliminary data.</text>
</comment>
<name>A0A497ENM6_9CREN</name>
<sequence length="231" mass="25721">MPVLSTGYIIAGACADKVRKTMFAQLRDQVKAGTLDSREVARASGEFNRVLYYILVERLKVGKGDVVRARIQYDVENGKIKWAYDTFSLEVFQRVPDEKVMGEVKQAIQQVEKLVERAPAYVVEKAITTSYGDHILYIKIGEEKVGALMVTPINEEQVLVRGAVLEPTPVIIDRTRVSLEGKPINTALTEKIADLVRTAKAVESEEAEKIVKDAEAVVESESKKIEAKPEE</sequence>
<protein>
    <submittedName>
        <fullName evidence="3">DUF2258 domain-containing protein</fullName>
    </submittedName>
</protein>
<evidence type="ECO:0000256" key="1">
    <source>
        <dbReference type="SAM" id="Coils"/>
    </source>
</evidence>
<dbReference type="InterPro" id="IPR017140">
    <property type="entry name" value="ThermoDBP-RPs_arc"/>
</dbReference>
<dbReference type="Pfam" id="PF10015">
    <property type="entry name" value="ThermoDBP-RP_arch"/>
    <property type="match status" value="1"/>
</dbReference>
<organism evidence="3 4">
    <name type="scientific">Thermoproteota archaeon</name>
    <dbReference type="NCBI Taxonomy" id="2056631"/>
    <lineage>
        <taxon>Archaea</taxon>
        <taxon>Thermoproteota</taxon>
    </lineage>
</organism>